<gene>
    <name evidence="5" type="ORF">ACFQMA_00765</name>
</gene>
<dbReference type="InterPro" id="IPR031803">
    <property type="entry name" value="BAT_GAF/HTH-assoc"/>
</dbReference>
<keyword evidence="2" id="KW-0804">Transcription</keyword>
<dbReference type="EMBL" id="JBHTAS010000001">
    <property type="protein sequence ID" value="MFC7138366.1"/>
    <property type="molecule type" value="Genomic_DNA"/>
</dbReference>
<keyword evidence="1" id="KW-0805">Transcription regulation</keyword>
<accession>A0ABD5XWL1</accession>
<protein>
    <submittedName>
        <fullName evidence="5">Bacterio-opsin activator domain-containing protein</fullName>
    </submittedName>
</protein>
<evidence type="ECO:0000313" key="6">
    <source>
        <dbReference type="Proteomes" id="UP001596432"/>
    </source>
</evidence>
<dbReference type="RefSeq" id="WP_274323997.1">
    <property type="nucleotide sequence ID" value="NZ_CP118158.1"/>
</dbReference>
<name>A0ABD5XWL1_9EURY</name>
<evidence type="ECO:0000256" key="1">
    <source>
        <dbReference type="ARBA" id="ARBA00023015"/>
    </source>
</evidence>
<sequence>MSVIGEFTVPAESFALADALRSAPEMRVEADRHATHSPREVLPFLWATGGDFEAFRRELDASPSVETVSVAERTDGERMYRLTWAKPFRDLIHDMIDHHAAIIEAAASGEQWSLRLRFAEEEMVSAFQEHFEETGRRFEVRSLWRPSGPRQREFGLTAEQYEALAAAVREGYFQVPREATATDLGDRLDISANAASQRVRRGSAALVRSALLIDEDDGGGADG</sequence>
<feature type="domain" description="HTH bat-type" evidence="3">
    <location>
        <begin position="156"/>
        <end position="202"/>
    </location>
</feature>
<dbReference type="PANTHER" id="PTHR34236:SF1">
    <property type="entry name" value="DIMETHYL SULFOXIDE REDUCTASE TRANSCRIPTIONAL ACTIVATOR"/>
    <property type="match status" value="1"/>
</dbReference>
<reference evidence="5 6" key="1">
    <citation type="journal article" date="2019" name="Int. J. Syst. Evol. Microbiol.">
        <title>The Global Catalogue of Microorganisms (GCM) 10K type strain sequencing project: providing services to taxonomists for standard genome sequencing and annotation.</title>
        <authorList>
            <consortium name="The Broad Institute Genomics Platform"/>
            <consortium name="The Broad Institute Genome Sequencing Center for Infectious Disease"/>
            <person name="Wu L."/>
            <person name="Ma J."/>
        </authorList>
    </citation>
    <scope>NUCLEOTIDE SEQUENCE [LARGE SCALE GENOMIC DNA]</scope>
    <source>
        <strain evidence="5 6">XZYJT29</strain>
    </source>
</reference>
<dbReference type="AlphaFoldDB" id="A0ABD5XWL1"/>
<evidence type="ECO:0000256" key="2">
    <source>
        <dbReference type="ARBA" id="ARBA00023163"/>
    </source>
</evidence>
<comment type="caution">
    <text evidence="5">The sequence shown here is derived from an EMBL/GenBank/DDBJ whole genome shotgun (WGS) entry which is preliminary data.</text>
</comment>
<feature type="domain" description="Bacterioopsin transcriptional activator GAF and HTH associated" evidence="4">
    <location>
        <begin position="6"/>
        <end position="142"/>
    </location>
</feature>
<evidence type="ECO:0000259" key="3">
    <source>
        <dbReference type="Pfam" id="PF04967"/>
    </source>
</evidence>
<keyword evidence="6" id="KW-1185">Reference proteome</keyword>
<proteinExistence type="predicted"/>
<evidence type="ECO:0000313" key="5">
    <source>
        <dbReference type="EMBL" id="MFC7138366.1"/>
    </source>
</evidence>
<dbReference type="Pfam" id="PF04967">
    <property type="entry name" value="HTH_10"/>
    <property type="match status" value="1"/>
</dbReference>
<dbReference type="InterPro" id="IPR007050">
    <property type="entry name" value="HTH_bacterioopsin"/>
</dbReference>
<dbReference type="Proteomes" id="UP001596432">
    <property type="component" value="Unassembled WGS sequence"/>
</dbReference>
<organism evidence="5 6">
    <name type="scientific">Halosimplex aquaticum</name>
    <dbReference type="NCBI Taxonomy" id="3026162"/>
    <lineage>
        <taxon>Archaea</taxon>
        <taxon>Methanobacteriati</taxon>
        <taxon>Methanobacteriota</taxon>
        <taxon>Stenosarchaea group</taxon>
        <taxon>Halobacteria</taxon>
        <taxon>Halobacteriales</taxon>
        <taxon>Haloarculaceae</taxon>
        <taxon>Halosimplex</taxon>
    </lineage>
</organism>
<dbReference type="Pfam" id="PF15915">
    <property type="entry name" value="BAT"/>
    <property type="match status" value="1"/>
</dbReference>
<evidence type="ECO:0000259" key="4">
    <source>
        <dbReference type="Pfam" id="PF15915"/>
    </source>
</evidence>
<dbReference type="GeneID" id="78818603"/>
<dbReference type="PANTHER" id="PTHR34236">
    <property type="entry name" value="DIMETHYL SULFOXIDE REDUCTASE TRANSCRIPTIONAL ACTIVATOR"/>
    <property type="match status" value="1"/>
</dbReference>